<dbReference type="EMBL" id="DSGT01000012">
    <property type="protein sequence ID" value="HEW53403.1"/>
    <property type="molecule type" value="Genomic_DNA"/>
</dbReference>
<accession>A0A7C2Z1Z1</accession>
<name>A0A7C2Z1Z1_9CREN</name>
<evidence type="ECO:0000313" key="1">
    <source>
        <dbReference type="EMBL" id="HEW53403.1"/>
    </source>
</evidence>
<sequence>MSQIKQKVRVVAARKITGRKSIKNKMYTYEYYTLSLNLYIPKDVVERFGPEFVIVKDEEKNSITILPKKLAEEQGIKVE</sequence>
<proteinExistence type="predicted"/>
<protein>
    <submittedName>
        <fullName evidence="1">Uncharacterized protein</fullName>
    </submittedName>
</protein>
<dbReference type="AlphaFoldDB" id="A0A7C2Z1Z1"/>
<reference evidence="1" key="1">
    <citation type="journal article" date="2020" name="mSystems">
        <title>Genome- and Community-Level Interaction Insights into Carbon Utilization and Element Cycling Functions of Hydrothermarchaeota in Hydrothermal Sediment.</title>
        <authorList>
            <person name="Zhou Z."/>
            <person name="Liu Y."/>
            <person name="Xu W."/>
            <person name="Pan J."/>
            <person name="Luo Z.H."/>
            <person name="Li M."/>
        </authorList>
    </citation>
    <scope>NUCLEOTIDE SEQUENCE [LARGE SCALE GENOMIC DNA]</scope>
    <source>
        <strain evidence="1">SpSt-16</strain>
    </source>
</reference>
<comment type="caution">
    <text evidence="1">The sequence shown here is derived from an EMBL/GenBank/DDBJ whole genome shotgun (WGS) entry which is preliminary data.</text>
</comment>
<gene>
    <name evidence="1" type="ORF">ENO77_04515</name>
</gene>
<organism evidence="1">
    <name type="scientific">Ignisphaera aggregans</name>
    <dbReference type="NCBI Taxonomy" id="334771"/>
    <lineage>
        <taxon>Archaea</taxon>
        <taxon>Thermoproteota</taxon>
        <taxon>Thermoprotei</taxon>
        <taxon>Desulfurococcales</taxon>
        <taxon>Desulfurococcaceae</taxon>
        <taxon>Ignisphaera</taxon>
    </lineage>
</organism>